<evidence type="ECO:0000313" key="2">
    <source>
        <dbReference type="Proteomes" id="UP001056778"/>
    </source>
</evidence>
<name>A0ACB9SY51_HOLOL</name>
<protein>
    <submittedName>
        <fullName evidence="1">Carbonic anhydrase</fullName>
    </submittedName>
</protein>
<evidence type="ECO:0000313" key="1">
    <source>
        <dbReference type="EMBL" id="KAI4459475.1"/>
    </source>
</evidence>
<reference evidence="1" key="1">
    <citation type="submission" date="2022-04" db="EMBL/GenBank/DDBJ databases">
        <title>Chromosome-scale genome assembly of Holotrichia oblita Faldermann.</title>
        <authorList>
            <person name="Rongchong L."/>
        </authorList>
    </citation>
    <scope>NUCLEOTIDE SEQUENCE</scope>
    <source>
        <strain evidence="1">81SQS9</strain>
    </source>
</reference>
<organism evidence="1 2">
    <name type="scientific">Holotrichia oblita</name>
    <name type="common">Chafer beetle</name>
    <dbReference type="NCBI Taxonomy" id="644536"/>
    <lineage>
        <taxon>Eukaryota</taxon>
        <taxon>Metazoa</taxon>
        <taxon>Ecdysozoa</taxon>
        <taxon>Arthropoda</taxon>
        <taxon>Hexapoda</taxon>
        <taxon>Insecta</taxon>
        <taxon>Pterygota</taxon>
        <taxon>Neoptera</taxon>
        <taxon>Endopterygota</taxon>
        <taxon>Coleoptera</taxon>
        <taxon>Polyphaga</taxon>
        <taxon>Scarabaeiformia</taxon>
        <taxon>Scarabaeidae</taxon>
        <taxon>Melolonthinae</taxon>
        <taxon>Holotrichia</taxon>
    </lineage>
</organism>
<gene>
    <name evidence="1" type="ORF">MML48_6g00003449</name>
</gene>
<accession>A0ACB9SY51</accession>
<comment type="caution">
    <text evidence="1">The sequence shown here is derived from an EMBL/GenBank/DDBJ whole genome shotgun (WGS) entry which is preliminary data.</text>
</comment>
<dbReference type="EMBL" id="CM043020">
    <property type="protein sequence ID" value="KAI4459475.1"/>
    <property type="molecule type" value="Genomic_DNA"/>
</dbReference>
<sequence>MPVFTNAEMANMHFLYGLANANALEAGLHGVHRFGYSNFEQRKWRQQHSSCGGNMQSPIRIDTFRAIPLRMPAVEMVRYHDYLPGPLELRNNGHSVSLSIPKLQKDDPYAKYIPYVFGGRLHSEYELEGLHFHWGDTNSYGSEHILNDVRYPIEMHIVHRNRKYESVTEALTHADGLTVLGIFFQIKEKENKNLSPIIRNLWHVHDVNSVTLLNETFTLASLLPPVEEMERFYTYKGSLTTPPCSEAVTWILFPDPLAISVYQMNKFRHLASDSNDTPLLNNYRHLQSIGSRRVFVRKLKPRDTPRNNDTIFYDKWDWLMKNN</sequence>
<keyword evidence="2" id="KW-1185">Reference proteome</keyword>
<dbReference type="Proteomes" id="UP001056778">
    <property type="component" value="Chromosome 6"/>
</dbReference>
<proteinExistence type="predicted"/>